<reference evidence="2" key="1">
    <citation type="journal article" date="2019" name="Int. J. Syst. Evol. Microbiol.">
        <title>The Global Catalogue of Microorganisms (GCM) 10K type strain sequencing project: providing services to taxonomists for standard genome sequencing and annotation.</title>
        <authorList>
            <consortium name="The Broad Institute Genomics Platform"/>
            <consortium name="The Broad Institute Genome Sequencing Center for Infectious Disease"/>
            <person name="Wu L."/>
            <person name="Ma J."/>
        </authorList>
    </citation>
    <scope>NUCLEOTIDE SEQUENCE [LARGE SCALE GENOMIC DNA]</scope>
    <source>
        <strain evidence="2">CCUG 15531</strain>
    </source>
</reference>
<accession>A0ABW4MPX1</accession>
<organism evidence="1 2">
    <name type="scientific">Fredinandcohnia salidurans</name>
    <dbReference type="NCBI Taxonomy" id="2595041"/>
    <lineage>
        <taxon>Bacteria</taxon>
        <taxon>Bacillati</taxon>
        <taxon>Bacillota</taxon>
        <taxon>Bacilli</taxon>
        <taxon>Bacillales</taxon>
        <taxon>Bacillaceae</taxon>
        <taxon>Fredinandcohnia</taxon>
    </lineage>
</organism>
<dbReference type="PIRSF" id="PIRSF011560">
    <property type="entry name" value="ComK"/>
    <property type="match status" value="1"/>
</dbReference>
<evidence type="ECO:0000313" key="1">
    <source>
        <dbReference type="EMBL" id="MFD1779833.1"/>
    </source>
</evidence>
<dbReference type="RefSeq" id="WP_304214447.1">
    <property type="nucleotide sequence ID" value="NZ_JBHUEK010000022.1"/>
</dbReference>
<name>A0ABW4MPX1_9BACI</name>
<evidence type="ECO:0000313" key="2">
    <source>
        <dbReference type="Proteomes" id="UP001597227"/>
    </source>
</evidence>
<dbReference type="InterPro" id="IPR010461">
    <property type="entry name" value="ComK"/>
</dbReference>
<comment type="caution">
    <text evidence="1">The sequence shown here is derived from an EMBL/GenBank/DDBJ whole genome shotgun (WGS) entry which is preliminary data.</text>
</comment>
<dbReference type="EMBL" id="JBHUEK010000022">
    <property type="protein sequence ID" value="MFD1779833.1"/>
    <property type="molecule type" value="Genomic_DNA"/>
</dbReference>
<sequence length="184" mass="21018">MEVTQTNYLMEYEINPDTMAVLPIEIGKNTCSRVLEVEGEYVVAMKPTEIVDRSCRYFGSSLKGRQEGTREIMGVTHKAPIIVEASNKIFLFPTASPTKQDCAWLSHNYVSDCRYSVNENTTVIFTNKQAIKLQISKGSFQNQLHRTAQLRTIVTNRMDKPNKRINFVLNPQNNESIPNQTDRQ</sequence>
<keyword evidence="2" id="KW-1185">Reference proteome</keyword>
<dbReference type="Proteomes" id="UP001597227">
    <property type="component" value="Unassembled WGS sequence"/>
</dbReference>
<proteinExistence type="predicted"/>
<dbReference type="Pfam" id="PF06338">
    <property type="entry name" value="ComK"/>
    <property type="match status" value="1"/>
</dbReference>
<gene>
    <name evidence="1" type="ORF">ACFSFW_14295</name>
</gene>
<protein>
    <submittedName>
        <fullName evidence="1">Competence protein ComK</fullName>
    </submittedName>
</protein>